<accession>A0ABS7C5Q5</accession>
<feature type="transmembrane region" description="Helical" evidence="1">
    <location>
        <begin position="130"/>
        <end position="152"/>
    </location>
</feature>
<feature type="transmembrane region" description="Helical" evidence="1">
    <location>
        <begin position="164"/>
        <end position="182"/>
    </location>
</feature>
<feature type="transmembrane region" description="Helical" evidence="1">
    <location>
        <begin position="202"/>
        <end position="221"/>
    </location>
</feature>
<organism evidence="2 3">
    <name type="scientific">Paenibacillus sepulcri</name>
    <dbReference type="NCBI Taxonomy" id="359917"/>
    <lineage>
        <taxon>Bacteria</taxon>
        <taxon>Bacillati</taxon>
        <taxon>Bacillota</taxon>
        <taxon>Bacilli</taxon>
        <taxon>Bacillales</taxon>
        <taxon>Paenibacillaceae</taxon>
        <taxon>Paenibacillus</taxon>
    </lineage>
</organism>
<proteinExistence type="predicted"/>
<sequence length="226" mass="25190">MNRVASVVKMHSRDKWSWFIVPWLVMLSSFIVNLGISIFIEEPLKTGGLASIYIYMFVAGIITLAQTFPFALGMSVSRTDYFLGTSAMILLSSVGSAIMLFLLGLAEGWTDDWGSDLNFFHLPYITDGPLINQLTVPLVILLFMHYLGILIAAVHKRTGKNGMFIVSGILLVAGTVLGFLANYLNWYPAIFEWMGNQTAVDYILWMLPFIVVFAAASYLLLRKATI</sequence>
<feature type="transmembrane region" description="Helical" evidence="1">
    <location>
        <begin position="88"/>
        <end position="110"/>
    </location>
</feature>
<evidence type="ECO:0000313" key="2">
    <source>
        <dbReference type="EMBL" id="MBW7456255.1"/>
    </source>
</evidence>
<evidence type="ECO:0000256" key="1">
    <source>
        <dbReference type="SAM" id="Phobius"/>
    </source>
</evidence>
<gene>
    <name evidence="2" type="ORF">K0U00_19670</name>
</gene>
<feature type="transmembrane region" description="Helical" evidence="1">
    <location>
        <begin position="52"/>
        <end position="76"/>
    </location>
</feature>
<comment type="caution">
    <text evidence="2">The sequence shown here is derived from an EMBL/GenBank/DDBJ whole genome shotgun (WGS) entry which is preliminary data.</text>
</comment>
<protein>
    <recommendedName>
        <fullName evidence="4">ABC transporter permease</fullName>
    </recommendedName>
</protein>
<reference evidence="2 3" key="1">
    <citation type="submission" date="2021-07" db="EMBL/GenBank/DDBJ databases">
        <title>Paenibacillus radiodurans sp. nov., isolated from the southeastern edge of Tengger Desert.</title>
        <authorList>
            <person name="Zhang G."/>
        </authorList>
    </citation>
    <scope>NUCLEOTIDE SEQUENCE [LARGE SCALE GENOMIC DNA]</scope>
    <source>
        <strain evidence="2 3">CCM 7311</strain>
    </source>
</reference>
<keyword evidence="3" id="KW-1185">Reference proteome</keyword>
<feature type="transmembrane region" description="Helical" evidence="1">
    <location>
        <begin position="20"/>
        <end position="40"/>
    </location>
</feature>
<name>A0ABS7C5Q5_9BACL</name>
<dbReference type="RefSeq" id="WP_210043673.1">
    <property type="nucleotide sequence ID" value="NZ_JBHLVU010000023.1"/>
</dbReference>
<keyword evidence="1" id="KW-0472">Membrane</keyword>
<evidence type="ECO:0000313" key="3">
    <source>
        <dbReference type="Proteomes" id="UP001519887"/>
    </source>
</evidence>
<keyword evidence="1" id="KW-0812">Transmembrane</keyword>
<evidence type="ECO:0008006" key="4">
    <source>
        <dbReference type="Google" id="ProtNLM"/>
    </source>
</evidence>
<dbReference type="EMBL" id="JAHZIK010000532">
    <property type="protein sequence ID" value="MBW7456255.1"/>
    <property type="molecule type" value="Genomic_DNA"/>
</dbReference>
<dbReference type="Proteomes" id="UP001519887">
    <property type="component" value="Unassembled WGS sequence"/>
</dbReference>
<keyword evidence="1" id="KW-1133">Transmembrane helix</keyword>